<dbReference type="InterPro" id="IPR030931">
    <property type="entry name" value="Group_II_RT_mat"/>
</dbReference>
<dbReference type="Proteomes" id="UP000265354">
    <property type="component" value="Unassembled WGS sequence"/>
</dbReference>
<dbReference type="Pfam" id="PF00078">
    <property type="entry name" value="RVT_1"/>
    <property type="match status" value="1"/>
</dbReference>
<name>A0A388T1Y7_9ACTN</name>
<dbReference type="PROSITE" id="PS50878">
    <property type="entry name" value="RT_POL"/>
    <property type="match status" value="1"/>
</dbReference>
<dbReference type="InterPro" id="IPR000477">
    <property type="entry name" value="RT_dom"/>
</dbReference>
<dbReference type="SUPFAM" id="SSF56672">
    <property type="entry name" value="DNA/RNA polymerases"/>
    <property type="match status" value="1"/>
</dbReference>
<dbReference type="EMBL" id="BGZL01000014">
    <property type="protein sequence ID" value="GBQ02963.1"/>
    <property type="molecule type" value="Genomic_DNA"/>
</dbReference>
<dbReference type="Pfam" id="PF08388">
    <property type="entry name" value="GIIM"/>
    <property type="match status" value="1"/>
</dbReference>
<dbReference type="PANTHER" id="PTHR34047">
    <property type="entry name" value="NUCLEAR INTRON MATURASE 1, MITOCHONDRIAL-RELATED"/>
    <property type="match status" value="1"/>
</dbReference>
<dbReference type="GO" id="GO:0003964">
    <property type="term" value="F:RNA-directed DNA polymerase activity"/>
    <property type="evidence" value="ECO:0007669"/>
    <property type="project" value="UniProtKB-KW"/>
</dbReference>
<dbReference type="InterPro" id="IPR043502">
    <property type="entry name" value="DNA/RNA_pol_sf"/>
</dbReference>
<comment type="caution">
    <text evidence="2">The sequence shown here is derived from an EMBL/GenBank/DDBJ whole genome shotgun (WGS) entry which is preliminary data.</text>
</comment>
<dbReference type="CDD" id="cd01651">
    <property type="entry name" value="RT_G2_intron"/>
    <property type="match status" value="1"/>
</dbReference>
<feature type="domain" description="Reverse transcriptase" evidence="1">
    <location>
        <begin position="94"/>
        <end position="328"/>
    </location>
</feature>
<evidence type="ECO:0000259" key="1">
    <source>
        <dbReference type="PROSITE" id="PS50878"/>
    </source>
</evidence>
<keyword evidence="2" id="KW-0548">Nucleotidyltransferase</keyword>
<sequence>MSAGSAGSTRREEGVARPGRRPLDKVRALQWTLYRCARQDPERRFHALYGRVSRRGILWRAWAGVCANRGAPGVGGVTVDAVAAAGVEEFLCDLSQQLRAHAYRPSPLRRVMIPKPGRPGEFRPLSIPTVADRVVMTAAKLVLEPIFEVGFLPVSYGFRPKRSAIDACESVRVEANRGRDWVLEADIRDCFGSIRHDALVAQVARRVVDGLMLKLIRAWLRVGVLEDGATGSPGAGTPQGSPISSLLANIALHVLDEAWQGEGRRLGVLVRYCDDFVVLCPTRDRAEQARELAGAVPAALGLQLHPDKTGIIHLARGGQGFDLLGFHHRKVESWRRRGRFHLQRWPSKRAMGVLRDKIRAATDRRHVGRPLTAVITDLNPVLRGWSAYFRWGNSAGRFSTIDSYVHERLAIFDNRKRNIPGRSWGKRHDGAWFNRFGVFYLSGNVRRVAVHAGR</sequence>
<keyword evidence="2" id="KW-0695">RNA-directed DNA polymerase</keyword>
<evidence type="ECO:0000313" key="3">
    <source>
        <dbReference type="Proteomes" id="UP000265354"/>
    </source>
</evidence>
<protein>
    <submittedName>
        <fullName evidence="2">Group II intron reverse transcriptase/maturase</fullName>
    </submittedName>
</protein>
<gene>
    <name evidence="2" type="primary">ltrA</name>
    <name evidence="2" type="ORF">SSP531S_44270</name>
</gene>
<dbReference type="PANTHER" id="PTHR34047:SF8">
    <property type="entry name" value="PROTEIN YKFC"/>
    <property type="match status" value="1"/>
</dbReference>
<accession>A0A388T1Y7</accession>
<dbReference type="NCBIfam" id="TIGR04416">
    <property type="entry name" value="group_II_RT_mat"/>
    <property type="match status" value="1"/>
</dbReference>
<organism evidence="2 3">
    <name type="scientific">Streptomyces spongiicola</name>
    <dbReference type="NCBI Taxonomy" id="1690221"/>
    <lineage>
        <taxon>Bacteria</taxon>
        <taxon>Bacillati</taxon>
        <taxon>Actinomycetota</taxon>
        <taxon>Actinomycetes</taxon>
        <taxon>Kitasatosporales</taxon>
        <taxon>Streptomycetaceae</taxon>
        <taxon>Streptomyces</taxon>
    </lineage>
</organism>
<dbReference type="AlphaFoldDB" id="A0A388T1Y7"/>
<evidence type="ECO:0000313" key="2">
    <source>
        <dbReference type="EMBL" id="GBQ02963.1"/>
    </source>
</evidence>
<dbReference type="InterPro" id="IPR013597">
    <property type="entry name" value="Mat_intron_G2"/>
</dbReference>
<dbReference type="InterPro" id="IPR051083">
    <property type="entry name" value="GrpII_Intron_Splice-Mob/Def"/>
</dbReference>
<keyword evidence="2" id="KW-0808">Transferase</keyword>
<proteinExistence type="predicted"/>
<reference evidence="2 3" key="1">
    <citation type="submission" date="2018-07" db="EMBL/GenBank/DDBJ databases">
        <title>Whole Genome Shotgun Sequence of Streptomyces spongiicola strain 531S.</title>
        <authorList>
            <person name="Dohra H."/>
            <person name="Kodani S."/>
        </authorList>
    </citation>
    <scope>NUCLEOTIDE SEQUENCE [LARGE SCALE GENOMIC DNA]</scope>
    <source>
        <strain evidence="2 3">531S</strain>
    </source>
</reference>